<dbReference type="InterPro" id="IPR013107">
    <property type="entry name" value="Acyl-CoA_DH_C"/>
</dbReference>
<dbReference type="Gene3D" id="2.40.110.10">
    <property type="entry name" value="Butyryl-CoA Dehydrogenase, subunit A, domain 2"/>
    <property type="match status" value="1"/>
</dbReference>
<organism evidence="5 6">
    <name type="scientific">Microbacterium album</name>
    <dbReference type="NCBI Taxonomy" id="2053191"/>
    <lineage>
        <taxon>Bacteria</taxon>
        <taxon>Bacillati</taxon>
        <taxon>Actinomycetota</taxon>
        <taxon>Actinomycetes</taxon>
        <taxon>Micrococcales</taxon>
        <taxon>Microbacteriaceae</taxon>
        <taxon>Microbacterium</taxon>
    </lineage>
</organism>
<dbReference type="Pfam" id="PF02771">
    <property type="entry name" value="Acyl-CoA_dh_N"/>
    <property type="match status" value="1"/>
</dbReference>
<evidence type="ECO:0000259" key="4">
    <source>
        <dbReference type="Pfam" id="PF08028"/>
    </source>
</evidence>
<dbReference type="Proteomes" id="UP000657592">
    <property type="component" value="Unassembled WGS sequence"/>
</dbReference>
<dbReference type="PIRSF" id="PIRSF016578">
    <property type="entry name" value="HsaA"/>
    <property type="match status" value="1"/>
</dbReference>
<dbReference type="RefSeq" id="WP_188754776.1">
    <property type="nucleotide sequence ID" value="NZ_BMJY01000002.1"/>
</dbReference>
<evidence type="ECO:0000313" key="5">
    <source>
        <dbReference type="EMBL" id="GGH36698.1"/>
    </source>
</evidence>
<reference evidence="5" key="2">
    <citation type="submission" date="2020-09" db="EMBL/GenBank/DDBJ databases">
        <authorList>
            <person name="Sun Q."/>
            <person name="Zhou Y."/>
        </authorList>
    </citation>
    <scope>NUCLEOTIDE SEQUENCE</scope>
    <source>
        <strain evidence="5">CGMCC 1.15794</strain>
    </source>
</reference>
<sequence length="427" mass="47644">MSITVDAPQAPPVPGVDRPTLLEAARAMEPMLRDAEEIIENERRVPQEITDAMYDNGIYRAFLPYELGGLEAHPLEWLDAVEEISRVNGSVGWLCMLHSGSTFLAPDVMRRLLEKDKWITASNVGRAAGKAVKVPGGYRISGRWPFTSGSPEANWLSGRSVLYDENDEPVIHPHDGLPWFIVAMFPASEATLHDTWDGHGLRGTGSGDFEVKDLFVPSEMVNEAGIWERPYDRALYRYWFNVMAHGAHALGLAKGAIEEFVGLVHMSAKRGSYRQARLGKEAMHQYTLGKADTMVRAARAHLWDLVGKAYESAEKQWPIDYELRVQLHGATINAVHTSRAAVDMIFQQAGAPAVFRGRRLERIHRDILTAANHALMAESSYDRIGQYIMSKDTPTGPEIDVREIGYVPGPHPQHDRKKKKEESGEAS</sequence>
<dbReference type="PANTHER" id="PTHR43884">
    <property type="entry name" value="ACYL-COA DEHYDROGENASE"/>
    <property type="match status" value="1"/>
</dbReference>
<evidence type="ECO:0000259" key="3">
    <source>
        <dbReference type="Pfam" id="PF02771"/>
    </source>
</evidence>
<dbReference type="SUPFAM" id="SSF56645">
    <property type="entry name" value="Acyl-CoA dehydrogenase NM domain-like"/>
    <property type="match status" value="1"/>
</dbReference>
<keyword evidence="6" id="KW-1185">Reference proteome</keyword>
<evidence type="ECO:0000313" key="6">
    <source>
        <dbReference type="Proteomes" id="UP000657592"/>
    </source>
</evidence>
<dbReference type="Gene3D" id="1.20.140.10">
    <property type="entry name" value="Butyryl-CoA Dehydrogenase, subunit A, domain 3"/>
    <property type="match status" value="1"/>
</dbReference>
<dbReference type="SUPFAM" id="SSF47203">
    <property type="entry name" value="Acyl-CoA dehydrogenase C-terminal domain-like"/>
    <property type="match status" value="1"/>
</dbReference>
<accession>A0A917ID60</accession>
<dbReference type="InterPro" id="IPR037069">
    <property type="entry name" value="AcylCoA_DH/ox_N_sf"/>
</dbReference>
<dbReference type="PANTHER" id="PTHR43884:SF12">
    <property type="entry name" value="ISOVALERYL-COA DEHYDROGENASE, MITOCHONDRIAL-RELATED"/>
    <property type="match status" value="1"/>
</dbReference>
<proteinExistence type="predicted"/>
<dbReference type="EMBL" id="BMJY01000002">
    <property type="protein sequence ID" value="GGH36698.1"/>
    <property type="molecule type" value="Genomic_DNA"/>
</dbReference>
<feature type="domain" description="Acyl-CoA dehydrogenase/oxidase N-terminal" evidence="3">
    <location>
        <begin position="30"/>
        <end position="100"/>
    </location>
</feature>
<dbReference type="InterPro" id="IPR009100">
    <property type="entry name" value="AcylCoA_DH/oxidase_NM_dom_sf"/>
</dbReference>
<protein>
    <submittedName>
        <fullName evidence="5">Hydroxylase</fullName>
    </submittedName>
</protein>
<dbReference type="GO" id="GO:0050660">
    <property type="term" value="F:flavin adenine dinucleotide binding"/>
    <property type="evidence" value="ECO:0007669"/>
    <property type="project" value="InterPro"/>
</dbReference>
<dbReference type="Pfam" id="PF08028">
    <property type="entry name" value="Acyl-CoA_dh_2"/>
    <property type="match status" value="1"/>
</dbReference>
<reference evidence="5" key="1">
    <citation type="journal article" date="2014" name="Int. J. Syst. Evol. Microbiol.">
        <title>Complete genome sequence of Corynebacterium casei LMG S-19264T (=DSM 44701T), isolated from a smear-ripened cheese.</title>
        <authorList>
            <consortium name="US DOE Joint Genome Institute (JGI-PGF)"/>
            <person name="Walter F."/>
            <person name="Albersmeier A."/>
            <person name="Kalinowski J."/>
            <person name="Ruckert C."/>
        </authorList>
    </citation>
    <scope>NUCLEOTIDE SEQUENCE</scope>
    <source>
        <strain evidence="5">CGMCC 1.15794</strain>
    </source>
</reference>
<feature type="domain" description="Acyl-CoA dehydrogenase C-terminal" evidence="4">
    <location>
        <begin position="244"/>
        <end position="376"/>
    </location>
</feature>
<comment type="caution">
    <text evidence="5">The sequence shown here is derived from an EMBL/GenBank/DDBJ whole genome shotgun (WGS) entry which is preliminary data.</text>
</comment>
<feature type="region of interest" description="Disordered" evidence="2">
    <location>
        <begin position="392"/>
        <end position="427"/>
    </location>
</feature>
<dbReference type="GO" id="GO:0003995">
    <property type="term" value="F:acyl-CoA dehydrogenase activity"/>
    <property type="evidence" value="ECO:0007669"/>
    <property type="project" value="TreeGrafter"/>
</dbReference>
<gene>
    <name evidence="5" type="ORF">GCM10010921_06030</name>
</gene>
<dbReference type="InterPro" id="IPR013786">
    <property type="entry name" value="AcylCoA_DH/ox_N"/>
</dbReference>
<dbReference type="InterPro" id="IPR036250">
    <property type="entry name" value="AcylCo_DH-like_C"/>
</dbReference>
<keyword evidence="1" id="KW-0560">Oxidoreductase</keyword>
<dbReference type="InterPro" id="IPR046373">
    <property type="entry name" value="Acyl-CoA_Oxase/DH_mid-dom_sf"/>
</dbReference>
<name>A0A917ID60_9MICO</name>
<dbReference type="Gene3D" id="1.10.540.10">
    <property type="entry name" value="Acyl-CoA dehydrogenase/oxidase, N-terminal domain"/>
    <property type="match status" value="1"/>
</dbReference>
<evidence type="ECO:0000256" key="2">
    <source>
        <dbReference type="SAM" id="MobiDB-lite"/>
    </source>
</evidence>
<evidence type="ECO:0000256" key="1">
    <source>
        <dbReference type="ARBA" id="ARBA00023002"/>
    </source>
</evidence>
<dbReference type="AlphaFoldDB" id="A0A917ID60"/>